<proteinExistence type="predicted"/>
<feature type="chain" id="PRO_5012741328" evidence="1">
    <location>
        <begin position="21"/>
        <end position="139"/>
    </location>
</feature>
<protein>
    <submittedName>
        <fullName evidence="2">Uncharacterized protein</fullName>
    </submittedName>
</protein>
<keyword evidence="1" id="KW-0732">Signal</keyword>
<keyword evidence="3" id="KW-1185">Reference proteome</keyword>
<reference evidence="3" key="1">
    <citation type="submission" date="2017-09" db="EMBL/GenBank/DDBJ databases">
        <authorList>
            <person name="Varghese N."/>
            <person name="Submissions S."/>
        </authorList>
    </citation>
    <scope>NUCLEOTIDE SEQUENCE [LARGE SCALE GENOMIC DNA]</scope>
    <source>
        <strain evidence="3">DSM 25885</strain>
    </source>
</reference>
<feature type="signal peptide" evidence="1">
    <location>
        <begin position="1"/>
        <end position="20"/>
    </location>
</feature>
<evidence type="ECO:0000256" key="1">
    <source>
        <dbReference type="SAM" id="SignalP"/>
    </source>
</evidence>
<dbReference type="Proteomes" id="UP000219048">
    <property type="component" value="Unassembled WGS sequence"/>
</dbReference>
<evidence type="ECO:0000313" key="2">
    <source>
        <dbReference type="EMBL" id="SNY95353.1"/>
    </source>
</evidence>
<accession>A0A285MF48</accession>
<dbReference type="EMBL" id="OBEH01000001">
    <property type="protein sequence ID" value="SNY95353.1"/>
    <property type="molecule type" value="Genomic_DNA"/>
</dbReference>
<evidence type="ECO:0000313" key="3">
    <source>
        <dbReference type="Proteomes" id="UP000219048"/>
    </source>
</evidence>
<name>A0A285MF48_9FLAO</name>
<sequence>MKFVRIHIVIFASCCMGAFAQDKAHTKHGLRFYEQLAQRDADYEKSLQLLTHQDESDYWIDQGNFERQLGKSDFASYLAYMKGKKDAYNGHLKTCDHKVPHSELYLQKAKEYLSLTDLEFTMMKDSQKVVRSSIKKKRQ</sequence>
<gene>
    <name evidence="2" type="ORF">SAMN06265377_1021</name>
</gene>
<organism evidence="2 3">
    <name type="scientific">Flagellimonas pacifica</name>
    <dbReference type="NCBI Taxonomy" id="1247520"/>
    <lineage>
        <taxon>Bacteria</taxon>
        <taxon>Pseudomonadati</taxon>
        <taxon>Bacteroidota</taxon>
        <taxon>Flavobacteriia</taxon>
        <taxon>Flavobacteriales</taxon>
        <taxon>Flavobacteriaceae</taxon>
        <taxon>Flagellimonas</taxon>
    </lineage>
</organism>
<dbReference type="AlphaFoldDB" id="A0A285MF48"/>